<gene>
    <name evidence="4" type="ORF">LSH36_139g05000</name>
</gene>
<dbReference type="InterPro" id="IPR050730">
    <property type="entry name" value="UBX_domain-protein"/>
</dbReference>
<reference evidence="4" key="1">
    <citation type="journal article" date="2023" name="Mol. Biol. Evol.">
        <title>Third-Generation Sequencing Reveals the Adaptive Role of the Epigenome in Three Deep-Sea Polychaetes.</title>
        <authorList>
            <person name="Perez M."/>
            <person name="Aroh O."/>
            <person name="Sun Y."/>
            <person name="Lan Y."/>
            <person name="Juniper S.K."/>
            <person name="Young C.R."/>
            <person name="Angers B."/>
            <person name="Qian P.Y."/>
        </authorList>
    </citation>
    <scope>NUCLEOTIDE SEQUENCE</scope>
    <source>
        <strain evidence="4">P08H-3</strain>
    </source>
</reference>
<dbReference type="InterPro" id="IPR001012">
    <property type="entry name" value="UBX_dom"/>
</dbReference>
<dbReference type="Gene3D" id="3.40.30.10">
    <property type="entry name" value="Glutaredoxin"/>
    <property type="match status" value="1"/>
</dbReference>
<comment type="caution">
    <text evidence="4">The sequence shown here is derived from an EMBL/GenBank/DDBJ whole genome shotgun (WGS) entry which is preliminary data.</text>
</comment>
<dbReference type="PANTHER" id="PTHR23322:SF1">
    <property type="entry name" value="FAS-ASSOCIATED FACTOR 2"/>
    <property type="match status" value="1"/>
</dbReference>
<dbReference type="AlphaFoldDB" id="A0AAD9JVR3"/>
<feature type="domain" description="UBX" evidence="3">
    <location>
        <begin position="334"/>
        <end position="416"/>
    </location>
</feature>
<dbReference type="CDD" id="cd16120">
    <property type="entry name" value="UBX_UBXN3B"/>
    <property type="match status" value="1"/>
</dbReference>
<accession>A0AAD9JVR3</accession>
<dbReference type="SUPFAM" id="SSF52833">
    <property type="entry name" value="Thioredoxin-like"/>
    <property type="match status" value="1"/>
</dbReference>
<evidence type="ECO:0000256" key="1">
    <source>
        <dbReference type="ARBA" id="ARBA00023054"/>
    </source>
</evidence>
<dbReference type="EMBL" id="JAODUP010000139">
    <property type="protein sequence ID" value="KAK2160152.1"/>
    <property type="molecule type" value="Genomic_DNA"/>
</dbReference>
<dbReference type="Pfam" id="PF21021">
    <property type="entry name" value="FAF1"/>
    <property type="match status" value="1"/>
</dbReference>
<dbReference type="SUPFAM" id="SSF54236">
    <property type="entry name" value="Ubiquitin-like"/>
    <property type="match status" value="1"/>
</dbReference>
<dbReference type="InterPro" id="IPR029071">
    <property type="entry name" value="Ubiquitin-like_domsf"/>
</dbReference>
<dbReference type="InterPro" id="IPR006577">
    <property type="entry name" value="UAS"/>
</dbReference>
<feature type="region of interest" description="Disordered" evidence="2">
    <location>
        <begin position="278"/>
        <end position="338"/>
    </location>
</feature>
<evidence type="ECO:0000313" key="4">
    <source>
        <dbReference type="EMBL" id="KAK2160152.1"/>
    </source>
</evidence>
<dbReference type="Pfam" id="PF00789">
    <property type="entry name" value="UBX"/>
    <property type="match status" value="1"/>
</dbReference>
<sequence length="421" mass="49351">MAGSEDLTPEQTEKLLQFQVAVQARLSEEEGTASAFTDVQRVPRMPLVNTHPSDQRIFTVARRYPQGFLDWGYFIILFPIRFLYSTFLDIFRFAYRLLRPDPRRYVTNPLGDVLNFVRMFEEVYGPQHPNFFQGTYSTALNEAKQELRFLLVYLHGDDHQDTADFCRNTLCNTAVITYVDNHLLFWACNTNSPEGYRVSQALRENTYPFLALIVLRQNKMTVVARIEGPIEPDDLITRLTRTMEDNEAALVAARIERQERNFNQILREEQDAAYLESLRADQEKERKKKEEREAREKEEQARLDEELARQQELENRKRKKDELRNQIPPEPDADDPNAIRILLKLPNGIRLERRFLRTDSLKHLYHYVFVHEAAPDDFQIVTNFPRKILNCQPTDLVHDPPSFEESGLGKSEMLFVHDNEA</sequence>
<dbReference type="PROSITE" id="PS50033">
    <property type="entry name" value="UBX"/>
    <property type="match status" value="1"/>
</dbReference>
<evidence type="ECO:0000256" key="2">
    <source>
        <dbReference type="SAM" id="MobiDB-lite"/>
    </source>
</evidence>
<dbReference type="InterPro" id="IPR049483">
    <property type="entry name" value="FAF1_2-like_UAS"/>
</dbReference>
<evidence type="ECO:0000259" key="3">
    <source>
        <dbReference type="PROSITE" id="PS50033"/>
    </source>
</evidence>
<feature type="compositionally biased region" description="Basic and acidic residues" evidence="2">
    <location>
        <begin position="278"/>
        <end position="324"/>
    </location>
</feature>
<dbReference type="InterPro" id="IPR036249">
    <property type="entry name" value="Thioredoxin-like_sf"/>
</dbReference>
<keyword evidence="5" id="KW-1185">Reference proteome</keyword>
<name>A0AAD9JVR3_9ANNE</name>
<dbReference type="Gene3D" id="3.10.20.90">
    <property type="entry name" value="Phosphatidylinositol 3-kinase Catalytic Subunit, Chain A, domain 1"/>
    <property type="match status" value="1"/>
</dbReference>
<dbReference type="Proteomes" id="UP001208570">
    <property type="component" value="Unassembled WGS sequence"/>
</dbReference>
<proteinExistence type="predicted"/>
<dbReference type="GO" id="GO:0036503">
    <property type="term" value="P:ERAD pathway"/>
    <property type="evidence" value="ECO:0007669"/>
    <property type="project" value="TreeGrafter"/>
</dbReference>
<dbReference type="GO" id="GO:0005783">
    <property type="term" value="C:endoplasmic reticulum"/>
    <property type="evidence" value="ECO:0007669"/>
    <property type="project" value="TreeGrafter"/>
</dbReference>
<organism evidence="4 5">
    <name type="scientific">Paralvinella palmiformis</name>
    <dbReference type="NCBI Taxonomy" id="53620"/>
    <lineage>
        <taxon>Eukaryota</taxon>
        <taxon>Metazoa</taxon>
        <taxon>Spiralia</taxon>
        <taxon>Lophotrochozoa</taxon>
        <taxon>Annelida</taxon>
        <taxon>Polychaeta</taxon>
        <taxon>Sedentaria</taxon>
        <taxon>Canalipalpata</taxon>
        <taxon>Terebellida</taxon>
        <taxon>Terebelliformia</taxon>
        <taxon>Alvinellidae</taxon>
        <taxon>Paralvinella</taxon>
    </lineage>
</organism>
<protein>
    <recommendedName>
        <fullName evidence="3">UBX domain-containing protein</fullName>
    </recommendedName>
</protein>
<dbReference type="GO" id="GO:0043130">
    <property type="term" value="F:ubiquitin binding"/>
    <property type="evidence" value="ECO:0007669"/>
    <property type="project" value="TreeGrafter"/>
</dbReference>
<dbReference type="PANTHER" id="PTHR23322">
    <property type="entry name" value="FAS-ASSOCIATED PROTEIN"/>
    <property type="match status" value="1"/>
</dbReference>
<evidence type="ECO:0000313" key="5">
    <source>
        <dbReference type="Proteomes" id="UP001208570"/>
    </source>
</evidence>
<dbReference type="SMART" id="SM00594">
    <property type="entry name" value="UAS"/>
    <property type="match status" value="1"/>
</dbReference>
<keyword evidence="1" id="KW-0175">Coiled coil</keyword>